<evidence type="ECO:0000256" key="2">
    <source>
        <dbReference type="ARBA" id="ARBA00022475"/>
    </source>
</evidence>
<dbReference type="Proteomes" id="UP000176778">
    <property type="component" value="Unassembled WGS sequence"/>
</dbReference>
<reference evidence="8 9" key="1">
    <citation type="journal article" date="2016" name="Nat. Commun.">
        <title>Thousands of microbial genomes shed light on interconnected biogeochemical processes in an aquifer system.</title>
        <authorList>
            <person name="Anantharaman K."/>
            <person name="Brown C.T."/>
            <person name="Hug L.A."/>
            <person name="Sharon I."/>
            <person name="Castelle C.J."/>
            <person name="Probst A.J."/>
            <person name="Thomas B.C."/>
            <person name="Singh A."/>
            <person name="Wilkins M.J."/>
            <person name="Karaoz U."/>
            <person name="Brodie E.L."/>
            <person name="Williams K.H."/>
            <person name="Hubbard S.S."/>
            <person name="Banfield J.F."/>
        </authorList>
    </citation>
    <scope>NUCLEOTIDE SEQUENCE [LARGE SCALE GENOMIC DNA]</scope>
</reference>
<evidence type="ECO:0000313" key="8">
    <source>
        <dbReference type="EMBL" id="OGM09506.1"/>
    </source>
</evidence>
<gene>
    <name evidence="8" type="ORF">A2Y68_01140</name>
</gene>
<proteinExistence type="predicted"/>
<keyword evidence="3 6" id="KW-0812">Transmembrane</keyword>
<evidence type="ECO:0000256" key="5">
    <source>
        <dbReference type="ARBA" id="ARBA00023136"/>
    </source>
</evidence>
<dbReference type="GO" id="GO:0005886">
    <property type="term" value="C:plasma membrane"/>
    <property type="evidence" value="ECO:0007669"/>
    <property type="project" value="UniProtKB-SubCell"/>
</dbReference>
<evidence type="ECO:0000259" key="7">
    <source>
        <dbReference type="Pfam" id="PF03772"/>
    </source>
</evidence>
<feature type="transmembrane region" description="Helical" evidence="6">
    <location>
        <begin position="300"/>
        <end position="326"/>
    </location>
</feature>
<dbReference type="EMBL" id="MGFR01000004">
    <property type="protein sequence ID" value="OGM09506.1"/>
    <property type="molecule type" value="Genomic_DNA"/>
</dbReference>
<evidence type="ECO:0000256" key="6">
    <source>
        <dbReference type="SAM" id="Phobius"/>
    </source>
</evidence>
<evidence type="ECO:0000256" key="4">
    <source>
        <dbReference type="ARBA" id="ARBA00022989"/>
    </source>
</evidence>
<evidence type="ECO:0000313" key="9">
    <source>
        <dbReference type="Proteomes" id="UP000176778"/>
    </source>
</evidence>
<evidence type="ECO:0000256" key="1">
    <source>
        <dbReference type="ARBA" id="ARBA00004651"/>
    </source>
</evidence>
<dbReference type="AlphaFoldDB" id="A0A1F7X354"/>
<keyword evidence="2" id="KW-1003">Cell membrane</keyword>
<comment type="subcellular location">
    <subcellularLocation>
        <location evidence="1">Cell membrane</location>
        <topology evidence="1">Multi-pass membrane protein</topology>
    </subcellularLocation>
</comment>
<dbReference type="NCBIfam" id="TIGR00360">
    <property type="entry name" value="ComEC_N-term"/>
    <property type="match status" value="1"/>
</dbReference>
<sequence length="353" mass="38798">MRYVFWGLLILTVFARYFSTRVDYSDGQKLRITGIVRQEPLRYTYSQKISLAGLKIYLPKFPEIYYGDKVVVNGVVRQGELTDAFLVLKEEQQGFLSGFRKSLVGFYQKTLPEPHAALIAGISLGAKGSLPKDFWESLTKTGTAHVVVASGMNVSLVASFLMGVLILLFNRRKALILALTGIWIYTAISGFEAPIIRAAVMGSIAFTAQRLGRVYSAWRALVLTGLILLIIVPAWLIDLGFILSFVATASILVFQKRIEKFFSFVPGILKGDFSTTLAAQVGVTPILFVTFGQFNILSPLINALVLWTVPLITVLGIVGALVGLAVPFLGKALLYLAYPLTSWFIAVVSLFGR</sequence>
<dbReference type="InterPro" id="IPR004477">
    <property type="entry name" value="ComEC_N"/>
</dbReference>
<keyword evidence="5 6" id="KW-0472">Membrane</keyword>
<comment type="caution">
    <text evidence="8">The sequence shown here is derived from an EMBL/GenBank/DDBJ whole genome shotgun (WGS) entry which is preliminary data.</text>
</comment>
<accession>A0A1F7X354</accession>
<dbReference type="PANTHER" id="PTHR30619:SF1">
    <property type="entry name" value="RECOMBINATION PROTEIN 2"/>
    <property type="match status" value="1"/>
</dbReference>
<dbReference type="PANTHER" id="PTHR30619">
    <property type="entry name" value="DNA INTERNALIZATION/COMPETENCE PROTEIN COMEC/REC2"/>
    <property type="match status" value="1"/>
</dbReference>
<protein>
    <recommendedName>
        <fullName evidence="7">ComEC/Rec2-related protein domain-containing protein</fullName>
    </recommendedName>
</protein>
<feature type="transmembrane region" description="Helical" evidence="6">
    <location>
        <begin position="333"/>
        <end position="352"/>
    </location>
</feature>
<feature type="transmembrane region" description="Helical" evidence="6">
    <location>
        <begin position="176"/>
        <end position="200"/>
    </location>
</feature>
<evidence type="ECO:0000256" key="3">
    <source>
        <dbReference type="ARBA" id="ARBA00022692"/>
    </source>
</evidence>
<feature type="transmembrane region" description="Helical" evidence="6">
    <location>
        <begin position="146"/>
        <end position="169"/>
    </location>
</feature>
<feature type="domain" description="ComEC/Rec2-related protein" evidence="7">
    <location>
        <begin position="123"/>
        <end position="351"/>
    </location>
</feature>
<dbReference type="Pfam" id="PF03772">
    <property type="entry name" value="Competence"/>
    <property type="match status" value="1"/>
</dbReference>
<name>A0A1F7X354_9BACT</name>
<organism evidence="8 9">
    <name type="scientific">Candidatus Woesebacteria bacterium RBG_13_46_13</name>
    <dbReference type="NCBI Taxonomy" id="1802479"/>
    <lineage>
        <taxon>Bacteria</taxon>
        <taxon>Candidatus Woeseibacteriota</taxon>
    </lineage>
</organism>
<dbReference type="InterPro" id="IPR052159">
    <property type="entry name" value="Competence_DNA_uptake"/>
</dbReference>
<keyword evidence="4 6" id="KW-1133">Transmembrane helix</keyword>
<feature type="transmembrane region" description="Helical" evidence="6">
    <location>
        <begin position="220"/>
        <end position="253"/>
    </location>
</feature>
<dbReference type="STRING" id="1802479.A2Y68_01140"/>